<dbReference type="PANTHER" id="PTHR43054">
    <property type="match status" value="1"/>
</dbReference>
<organism evidence="3 4">
    <name type="scientific">Oceanobacillus oncorhynchi</name>
    <dbReference type="NCBI Taxonomy" id="545501"/>
    <lineage>
        <taxon>Bacteria</taxon>
        <taxon>Bacillati</taxon>
        <taxon>Bacillota</taxon>
        <taxon>Bacilli</taxon>
        <taxon>Bacillales</taxon>
        <taxon>Bacillaceae</taxon>
        <taxon>Oceanobacillus</taxon>
    </lineage>
</organism>
<name>A0A0A1M6X5_9BACI</name>
<dbReference type="SUPFAM" id="SSF55347">
    <property type="entry name" value="Glyceraldehyde-3-phosphate dehydrogenase-like, C-terminal domain"/>
    <property type="match status" value="1"/>
</dbReference>
<sequence>MKLGTIGSGKIVQEMLRAIEPVEEVNCVAAYSRKQETADGLADEFQIPKTYTSLEEFFADEEMDTVYIASPNQLHKQQALQAIENKKHVICEKPFTPTAKEAKELKEAAIQNQVFVFEAIPTLFLPNFLELSKHIERLGPIRLIQCNYSQYSSRYDQLKAGEVTNMFNPAFAGGALADINIYNLHFVLRLFGKPEEVTYKANLYENGIDTSGIALLSYPGFQASCVGSKDTTGENFVSIQGEEGYMYIKPGANGARNVKITIDGKTKDISVKQDRARLSYEFIHINKIIKNHDEKVFEELIDHTIAAAEVLEDARSQVGL</sequence>
<evidence type="ECO:0000313" key="4">
    <source>
        <dbReference type="Proteomes" id="UP000040453"/>
    </source>
</evidence>
<dbReference type="RefSeq" id="WP_042529929.1">
    <property type="nucleotide sequence ID" value="NZ_CAXOIH010000003.1"/>
</dbReference>
<dbReference type="EMBL" id="CDGG01000001">
    <property type="protein sequence ID" value="CEI81055.1"/>
    <property type="molecule type" value="Genomic_DNA"/>
</dbReference>
<protein>
    <submittedName>
        <fullName evidence="3">1,5-anhydro-D-fructose reductase</fullName>
    </submittedName>
</protein>
<dbReference type="Gene3D" id="3.40.50.720">
    <property type="entry name" value="NAD(P)-binding Rossmann-like Domain"/>
    <property type="match status" value="1"/>
</dbReference>
<dbReference type="STRING" id="545501.BN997_00871"/>
<dbReference type="PANTHER" id="PTHR43054:SF1">
    <property type="entry name" value="SCYLLO-INOSITOL 2-DEHYDROGENASE (NADP(+)) IOLU"/>
    <property type="match status" value="1"/>
</dbReference>
<dbReference type="Proteomes" id="UP000040453">
    <property type="component" value="Unassembled WGS sequence"/>
</dbReference>
<dbReference type="Gene3D" id="3.30.360.10">
    <property type="entry name" value="Dihydrodipicolinate Reductase, domain 2"/>
    <property type="match status" value="1"/>
</dbReference>
<evidence type="ECO:0000313" key="3">
    <source>
        <dbReference type="EMBL" id="CEI81055.1"/>
    </source>
</evidence>
<dbReference type="SUPFAM" id="SSF51735">
    <property type="entry name" value="NAD(P)-binding Rossmann-fold domains"/>
    <property type="match status" value="1"/>
</dbReference>
<dbReference type="Pfam" id="PF01408">
    <property type="entry name" value="GFO_IDH_MocA"/>
    <property type="match status" value="1"/>
</dbReference>
<dbReference type="GO" id="GO:0000166">
    <property type="term" value="F:nucleotide binding"/>
    <property type="evidence" value="ECO:0007669"/>
    <property type="project" value="InterPro"/>
</dbReference>
<reference evidence="3 4" key="1">
    <citation type="submission" date="2014-11" db="EMBL/GenBank/DDBJ databases">
        <authorList>
            <person name="Urmite Genomes Urmite Genomes"/>
        </authorList>
    </citation>
    <scope>NUCLEOTIDE SEQUENCE [LARGE SCALE GENOMIC DNA]</scope>
    <source>
        <strain evidence="3 4">Oc5</strain>
    </source>
</reference>
<feature type="domain" description="Gfo/Idh/MocA-like oxidoreductase N-terminal" evidence="1">
    <location>
        <begin position="2"/>
        <end position="117"/>
    </location>
</feature>
<gene>
    <name evidence="3" type="primary">afr_3</name>
    <name evidence="3" type="ORF">BN997_00871</name>
</gene>
<evidence type="ECO:0000259" key="1">
    <source>
        <dbReference type="Pfam" id="PF01408"/>
    </source>
</evidence>
<dbReference type="OrthoDB" id="9815825at2"/>
<accession>A0A0A1M6X5</accession>
<dbReference type="InterPro" id="IPR055170">
    <property type="entry name" value="GFO_IDH_MocA-like_dom"/>
</dbReference>
<evidence type="ECO:0000259" key="2">
    <source>
        <dbReference type="Pfam" id="PF22725"/>
    </source>
</evidence>
<feature type="domain" description="GFO/IDH/MocA-like oxidoreductase" evidence="2">
    <location>
        <begin position="137"/>
        <end position="245"/>
    </location>
</feature>
<dbReference type="InterPro" id="IPR000683">
    <property type="entry name" value="Gfo/Idh/MocA-like_OxRdtase_N"/>
</dbReference>
<keyword evidence="4" id="KW-1185">Reference proteome</keyword>
<dbReference type="Pfam" id="PF22725">
    <property type="entry name" value="GFO_IDH_MocA_C3"/>
    <property type="match status" value="1"/>
</dbReference>
<proteinExistence type="predicted"/>
<dbReference type="AlphaFoldDB" id="A0A0A1M6X5"/>
<dbReference type="InterPro" id="IPR036291">
    <property type="entry name" value="NAD(P)-bd_dom_sf"/>
</dbReference>